<name>A0A368H3W5_ANCCA</name>
<reference evidence="2 3" key="1">
    <citation type="submission" date="2014-10" db="EMBL/GenBank/DDBJ databases">
        <title>Draft genome of the hookworm Ancylostoma caninum.</title>
        <authorList>
            <person name="Mitreva M."/>
        </authorList>
    </citation>
    <scope>NUCLEOTIDE SEQUENCE [LARGE SCALE GENOMIC DNA]</scope>
    <source>
        <strain evidence="2 3">Baltimore</strain>
    </source>
</reference>
<dbReference type="EMBL" id="JOJR01000023">
    <property type="protein sequence ID" value="RCN50468.1"/>
    <property type="molecule type" value="Genomic_DNA"/>
</dbReference>
<evidence type="ECO:0000313" key="3">
    <source>
        <dbReference type="Proteomes" id="UP000252519"/>
    </source>
</evidence>
<sequence length="93" mass="10713">MRQNLRGESGASGEQELVEQIVLTRTSNKSKSKKSKKHSHRSSRVKSTRDKSKKSKKSTFSQRMQRKGLRKVVLTLYRGKNGKFVRVPRPELT</sequence>
<dbReference type="Proteomes" id="UP000252519">
    <property type="component" value="Unassembled WGS sequence"/>
</dbReference>
<evidence type="ECO:0000313" key="2">
    <source>
        <dbReference type="EMBL" id="RCN50468.1"/>
    </source>
</evidence>
<dbReference type="AlphaFoldDB" id="A0A368H3W5"/>
<gene>
    <name evidence="2" type="ORF">ANCCAN_03492</name>
</gene>
<organism evidence="2 3">
    <name type="scientific">Ancylostoma caninum</name>
    <name type="common">Dog hookworm</name>
    <dbReference type="NCBI Taxonomy" id="29170"/>
    <lineage>
        <taxon>Eukaryota</taxon>
        <taxon>Metazoa</taxon>
        <taxon>Ecdysozoa</taxon>
        <taxon>Nematoda</taxon>
        <taxon>Chromadorea</taxon>
        <taxon>Rhabditida</taxon>
        <taxon>Rhabditina</taxon>
        <taxon>Rhabditomorpha</taxon>
        <taxon>Strongyloidea</taxon>
        <taxon>Ancylostomatidae</taxon>
        <taxon>Ancylostomatinae</taxon>
        <taxon>Ancylostoma</taxon>
    </lineage>
</organism>
<comment type="caution">
    <text evidence="2">The sequence shown here is derived from an EMBL/GenBank/DDBJ whole genome shotgun (WGS) entry which is preliminary data.</text>
</comment>
<feature type="compositionally biased region" description="Basic residues" evidence="1">
    <location>
        <begin position="28"/>
        <end position="57"/>
    </location>
</feature>
<accession>A0A368H3W5</accession>
<evidence type="ECO:0000256" key="1">
    <source>
        <dbReference type="SAM" id="MobiDB-lite"/>
    </source>
</evidence>
<keyword evidence="3" id="KW-1185">Reference proteome</keyword>
<feature type="region of interest" description="Disordered" evidence="1">
    <location>
        <begin position="1"/>
        <end position="73"/>
    </location>
</feature>
<proteinExistence type="predicted"/>
<protein>
    <submittedName>
        <fullName evidence="2">Uncharacterized protein</fullName>
    </submittedName>
</protein>